<gene>
    <name evidence="7" type="ORF">CRD59_02535</name>
</gene>
<dbReference type="EC" id="3.2.1.22" evidence="2"/>
<feature type="domain" description="Glycosyl hydrolase family 36 N-terminal" evidence="6">
    <location>
        <begin position="101"/>
        <end position="246"/>
    </location>
</feature>
<dbReference type="PANTHER" id="PTHR43053:SF3">
    <property type="entry name" value="ALPHA-GALACTOSIDASE C-RELATED"/>
    <property type="match status" value="1"/>
</dbReference>
<evidence type="ECO:0000256" key="1">
    <source>
        <dbReference type="ARBA" id="ARBA00001255"/>
    </source>
</evidence>
<evidence type="ECO:0000313" key="7">
    <source>
        <dbReference type="EMBL" id="RBP99633.1"/>
    </source>
</evidence>
<dbReference type="Gene3D" id="2.70.98.60">
    <property type="entry name" value="alpha-galactosidase from lactobacil brevis"/>
    <property type="match status" value="1"/>
</dbReference>
<dbReference type="Proteomes" id="UP000252345">
    <property type="component" value="Unassembled WGS sequence"/>
</dbReference>
<keyword evidence="3" id="KW-0378">Hydrolase</keyword>
<dbReference type="Pfam" id="PF02065">
    <property type="entry name" value="Melibiase"/>
    <property type="match status" value="1"/>
</dbReference>
<dbReference type="Pfam" id="PF16874">
    <property type="entry name" value="Glyco_hydro_36C"/>
    <property type="match status" value="1"/>
</dbReference>
<dbReference type="InterPro" id="IPR013780">
    <property type="entry name" value="Glyco_hydro_b"/>
</dbReference>
<comment type="catalytic activity">
    <reaction evidence="1">
        <text>Hydrolysis of terminal, non-reducing alpha-D-galactose residues in alpha-D-galactosides, including galactose oligosaccharides, galactomannans and galactolipids.</text>
        <dbReference type="EC" id="3.2.1.22"/>
    </reaction>
</comment>
<dbReference type="PROSITE" id="PS00512">
    <property type="entry name" value="ALPHA_GALACTOSIDASE"/>
    <property type="match status" value="1"/>
</dbReference>
<feature type="domain" description="Glycosyl hydrolase family 36 C-terminal" evidence="5">
    <location>
        <begin position="611"/>
        <end position="701"/>
    </location>
</feature>
<evidence type="ECO:0000313" key="8">
    <source>
        <dbReference type="Proteomes" id="UP000252345"/>
    </source>
</evidence>
<dbReference type="InterPro" id="IPR031705">
    <property type="entry name" value="Glyco_hydro_36_C"/>
</dbReference>
<accession>A0A366KET7</accession>
<sequence>MLFPPVPVTNRTQTYLVLEDPAVKDDLPAVCVLSSSIRSEAQLFDGPVSGVTCTPLLMEHALEVYLHPGIEGQRMMTDGATAALEGDWSPRFIVDREPDKDERCLAIHASDRYCGLELTTEVEALAGGSLRIRHTLRNVAPGTYLLQTLTVRVPVADDQTEILDFAGRHERERQPRRHKLEDGAWVREFRWGRTGFEGPVVMVGTPGFDFHHGRVVCVQPAWSGNTSLRVDRDSATAAGVSVGELLLPGEVALGQGDEYSTPWVFVTASEAGLDPIMHGLHDWERTLSEHPRTQPVTLNVWEAVMFDHDLAKLKDIADRAARIGVERYVLDDGWFHLRRDDTAGLGDWWVDPDVWPDGLSPLVDYVHDKGMQFGLWFEPEMINPDSDTYRQHPDWAMRARDEDPRLQRNQLVLDLTNPEAFEHVYGQMSAILEKYRIDYVKWDHNRDLLEAGSDAHSRRPAVHEQTQAYYRLLDRLRQRFPKVAWESCASGGGRMDLAAIERVKRFWNSDMTDALSRQLIQRWTVQTIAPEYIGAHISQPTSQQTRRTFSLDFRAATAVFCSFGIEWDIRQASEADLERLSQWIDWYKANRDFLHSGDFTRLDLADPAVLAHGVVARDGSRAIVAHIQYEESASNRGVFLRVPGLDPQSHYKLTWTSPIEPEATLESLDPIGPLGQEAASGEYLGRIGFRMPRCRPQTARLVEITRL</sequence>
<comment type="caution">
    <text evidence="7">The sequence shown here is derived from an EMBL/GenBank/DDBJ whole genome shotgun (WGS) entry which is preliminary data.</text>
</comment>
<dbReference type="Gene3D" id="3.20.20.70">
    <property type="entry name" value="Aldolase class I"/>
    <property type="match status" value="1"/>
</dbReference>
<reference evidence="7 8" key="1">
    <citation type="submission" date="2017-10" db="EMBL/GenBank/DDBJ databases">
        <title>Bifidobacterium xylocopum sp. nov. and Bifidobacterium aemilianum sp. nov., from the carpenter bee (Xylocopa violacea) digestive tract.</title>
        <authorList>
            <person name="Alberoni D."/>
            <person name="Baffoni L."/>
            <person name="Di Gioia D."/>
            <person name="Gaggia F."/>
            <person name="Biavati B."/>
        </authorList>
    </citation>
    <scope>NUCLEOTIDE SEQUENCE [LARGE SCALE GENOMIC DNA]</scope>
    <source>
        <strain evidence="7 8">XV2</strain>
    </source>
</reference>
<dbReference type="SUPFAM" id="SSF51445">
    <property type="entry name" value="(Trans)glycosidases"/>
    <property type="match status" value="1"/>
</dbReference>
<organism evidence="7 8">
    <name type="scientific">Bifidobacterium xylocopae</name>
    <dbReference type="NCBI Taxonomy" id="2493119"/>
    <lineage>
        <taxon>Bacteria</taxon>
        <taxon>Bacillati</taxon>
        <taxon>Actinomycetota</taxon>
        <taxon>Actinomycetes</taxon>
        <taxon>Bifidobacteriales</taxon>
        <taxon>Bifidobacteriaceae</taxon>
        <taxon>Bifidobacterium</taxon>
    </lineage>
</organism>
<dbReference type="PANTHER" id="PTHR43053">
    <property type="entry name" value="GLYCOSIDASE FAMILY 31"/>
    <property type="match status" value="1"/>
</dbReference>
<keyword evidence="8" id="KW-1185">Reference proteome</keyword>
<dbReference type="InterPro" id="IPR013785">
    <property type="entry name" value="Aldolase_TIM"/>
</dbReference>
<dbReference type="InterPro" id="IPR050985">
    <property type="entry name" value="Alpha-glycosidase_related"/>
</dbReference>
<evidence type="ECO:0000256" key="3">
    <source>
        <dbReference type="ARBA" id="ARBA00022801"/>
    </source>
</evidence>
<evidence type="ECO:0000256" key="2">
    <source>
        <dbReference type="ARBA" id="ARBA00012755"/>
    </source>
</evidence>
<proteinExistence type="predicted"/>
<dbReference type="InterPro" id="IPR017853">
    <property type="entry name" value="GH"/>
</dbReference>
<dbReference type="GO" id="GO:0004557">
    <property type="term" value="F:alpha-galactosidase activity"/>
    <property type="evidence" value="ECO:0007669"/>
    <property type="project" value="UniProtKB-EC"/>
</dbReference>
<dbReference type="InterPro" id="IPR031704">
    <property type="entry name" value="Glyco_hydro_36_N"/>
</dbReference>
<keyword evidence="4" id="KW-0326">Glycosidase</keyword>
<dbReference type="OrthoDB" id="9758822at2"/>
<dbReference type="EMBL" id="PDCH01000003">
    <property type="protein sequence ID" value="RBP99633.1"/>
    <property type="molecule type" value="Genomic_DNA"/>
</dbReference>
<dbReference type="InterPro" id="IPR000111">
    <property type="entry name" value="Glyco_hydro_27/36_CS"/>
</dbReference>
<dbReference type="InterPro" id="IPR038417">
    <property type="entry name" value="Alpga-gal_N_sf"/>
</dbReference>
<dbReference type="Pfam" id="PF16875">
    <property type="entry name" value="Glyco_hydro_36N"/>
    <property type="match status" value="1"/>
</dbReference>
<dbReference type="CDD" id="cd14791">
    <property type="entry name" value="GH36"/>
    <property type="match status" value="1"/>
</dbReference>
<dbReference type="FunFam" id="3.20.20.70:FF:000118">
    <property type="entry name" value="Alpha-galactosidase"/>
    <property type="match status" value="1"/>
</dbReference>
<dbReference type="Gene3D" id="2.60.40.1180">
    <property type="entry name" value="Golgi alpha-mannosidase II"/>
    <property type="match status" value="1"/>
</dbReference>
<evidence type="ECO:0000259" key="6">
    <source>
        <dbReference type="Pfam" id="PF16875"/>
    </source>
</evidence>
<evidence type="ECO:0000259" key="5">
    <source>
        <dbReference type="Pfam" id="PF16874"/>
    </source>
</evidence>
<dbReference type="GO" id="GO:0016052">
    <property type="term" value="P:carbohydrate catabolic process"/>
    <property type="evidence" value="ECO:0007669"/>
    <property type="project" value="InterPro"/>
</dbReference>
<dbReference type="AlphaFoldDB" id="A0A366KET7"/>
<evidence type="ECO:0000256" key="4">
    <source>
        <dbReference type="ARBA" id="ARBA00023295"/>
    </source>
</evidence>
<dbReference type="PRINTS" id="PR00743">
    <property type="entry name" value="GLHYDRLASE36"/>
</dbReference>
<name>A0A366KET7_9BIFI</name>
<protein>
    <recommendedName>
        <fullName evidence="2">alpha-galactosidase</fullName>
        <ecNumber evidence="2">3.2.1.22</ecNumber>
    </recommendedName>
</protein>
<dbReference type="InterPro" id="IPR002252">
    <property type="entry name" value="Glyco_hydro_36"/>
</dbReference>